<proteinExistence type="inferred from homology"/>
<evidence type="ECO:0000256" key="2">
    <source>
        <dbReference type="ARBA" id="ARBA00006411"/>
    </source>
</evidence>
<dbReference type="Pfam" id="PF14011">
    <property type="entry name" value="ESX-1_EspG"/>
    <property type="match status" value="1"/>
</dbReference>
<keyword evidence="3" id="KW-0963">Cytoplasm</keyword>
<comment type="similarity">
    <text evidence="2">Belongs to the EspG family.</text>
</comment>
<protein>
    <recommendedName>
        <fullName evidence="8">ESX secretion-associated protein EspG</fullName>
    </recommendedName>
</protein>
<organism evidence="6 7">
    <name type="scientific">Amycolatopsis albispora</name>
    <dbReference type="NCBI Taxonomy" id="1804986"/>
    <lineage>
        <taxon>Bacteria</taxon>
        <taxon>Bacillati</taxon>
        <taxon>Actinomycetota</taxon>
        <taxon>Actinomycetes</taxon>
        <taxon>Pseudonocardiales</taxon>
        <taxon>Pseudonocardiaceae</taxon>
        <taxon>Amycolatopsis</taxon>
    </lineage>
</organism>
<feature type="region of interest" description="Disordered" evidence="5">
    <location>
        <begin position="138"/>
        <end position="157"/>
    </location>
</feature>
<dbReference type="EMBL" id="CP015163">
    <property type="protein sequence ID" value="AXB45867.1"/>
    <property type="molecule type" value="Genomic_DNA"/>
</dbReference>
<evidence type="ECO:0000256" key="4">
    <source>
        <dbReference type="ARBA" id="ARBA00023186"/>
    </source>
</evidence>
<sequence length="260" mass="28575">MAHSFSLSLAAVDILLEHTRLGRAPFPFQIPHIGTTRTQRMQVRDAVFRDLESRGMLHRGRLDGDVEIALGAFVRAPVAITAAAQLEGGKRLFARSAADGQFGVVVRQDENLLVFEEARPTGVVPAIVDLLPMTPAGPGQSVTIAKPAPRPKRPRHADDSYDPFAGVAAPRTHSSSPPQLRAVERIFEKPKKRIGQFTAFVRGQDGTPVNLAPIAWFDNEDGRYFSTMRQAADGQQWLTYAPADNARIAQQLFQQLEGYL</sequence>
<gene>
    <name evidence="6" type="ORF">A4R43_28105</name>
</gene>
<evidence type="ECO:0000313" key="7">
    <source>
        <dbReference type="Proteomes" id="UP000250434"/>
    </source>
</evidence>
<name>A0A344LCU3_9PSEU</name>
<dbReference type="RefSeq" id="WP_113695098.1">
    <property type="nucleotide sequence ID" value="NZ_CP015163.1"/>
</dbReference>
<evidence type="ECO:0000256" key="5">
    <source>
        <dbReference type="SAM" id="MobiDB-lite"/>
    </source>
</evidence>
<keyword evidence="4" id="KW-0143">Chaperone</keyword>
<reference evidence="6 7" key="1">
    <citation type="submission" date="2016-04" db="EMBL/GenBank/DDBJ databases">
        <title>Complete genome sequence and analysis of deep-sea sediment isolate, Amycolatopsis sp. WP1.</title>
        <authorList>
            <person name="Wang H."/>
            <person name="Chen S."/>
            <person name="Wu Q."/>
        </authorList>
    </citation>
    <scope>NUCLEOTIDE SEQUENCE [LARGE SCALE GENOMIC DNA]</scope>
    <source>
        <strain evidence="6 7">WP1</strain>
    </source>
</reference>
<evidence type="ECO:0000256" key="3">
    <source>
        <dbReference type="ARBA" id="ARBA00022490"/>
    </source>
</evidence>
<accession>A0A344LCU3</accession>
<comment type="subcellular location">
    <subcellularLocation>
        <location evidence="1">Cytoplasm</location>
    </subcellularLocation>
</comment>
<evidence type="ECO:0000313" key="6">
    <source>
        <dbReference type="EMBL" id="AXB45867.1"/>
    </source>
</evidence>
<dbReference type="OrthoDB" id="5175124at2"/>
<dbReference type="KEGG" id="aab:A4R43_28105"/>
<dbReference type="InterPro" id="IPR025734">
    <property type="entry name" value="EspG"/>
</dbReference>
<evidence type="ECO:0000256" key="1">
    <source>
        <dbReference type="ARBA" id="ARBA00004496"/>
    </source>
</evidence>
<dbReference type="Proteomes" id="UP000250434">
    <property type="component" value="Chromosome"/>
</dbReference>
<keyword evidence="7" id="KW-1185">Reference proteome</keyword>
<dbReference type="AlphaFoldDB" id="A0A344LCU3"/>
<evidence type="ECO:0008006" key="8">
    <source>
        <dbReference type="Google" id="ProtNLM"/>
    </source>
</evidence>